<dbReference type="AlphaFoldDB" id="A0A8X7RR72"/>
<keyword evidence="3" id="KW-1185">Reference proteome</keyword>
<comment type="caution">
    <text evidence="2">The sequence shown here is derived from an EMBL/GenBank/DDBJ whole genome shotgun (WGS) entry which is preliminary data.</text>
</comment>
<accession>A0A8X7RR72</accession>
<dbReference type="GO" id="GO:0009055">
    <property type="term" value="F:electron transfer activity"/>
    <property type="evidence" value="ECO:0007669"/>
    <property type="project" value="InterPro"/>
</dbReference>
<sequence length="238" mass="26373">MVKRGAKLKNRNFNDEDQGSEVRTRSITPNRDEPDEVSAKHQQFCSSASPTPVAFQMQSVTPDNGQIMLAQGGYQKPKCSHCHRIGHTVDKCYKVHGYPPGHPQRGKPTKQTVNTNLATLGHQESQMKETDNIMTKDQIQNMIVYLSSQLQGSPVIAPELNSVKLQTPSPISERNIALSSHSVKSISQITGYKDFLPHIPSPATFDIPQSSSDTSCRYSHQGTLSYSFPGQYRQDGFA</sequence>
<dbReference type="OrthoDB" id="1111636at2759"/>
<dbReference type="InterPro" id="IPR036909">
    <property type="entry name" value="Cyt_c-like_dom_sf"/>
</dbReference>
<organism evidence="2 3">
    <name type="scientific">Brassica carinata</name>
    <name type="common">Ethiopian mustard</name>
    <name type="synonym">Abyssinian cabbage</name>
    <dbReference type="NCBI Taxonomy" id="52824"/>
    <lineage>
        <taxon>Eukaryota</taxon>
        <taxon>Viridiplantae</taxon>
        <taxon>Streptophyta</taxon>
        <taxon>Embryophyta</taxon>
        <taxon>Tracheophyta</taxon>
        <taxon>Spermatophyta</taxon>
        <taxon>Magnoliopsida</taxon>
        <taxon>eudicotyledons</taxon>
        <taxon>Gunneridae</taxon>
        <taxon>Pentapetalae</taxon>
        <taxon>rosids</taxon>
        <taxon>malvids</taxon>
        <taxon>Brassicales</taxon>
        <taxon>Brassicaceae</taxon>
        <taxon>Brassiceae</taxon>
        <taxon>Brassica</taxon>
    </lineage>
</organism>
<gene>
    <name evidence="2" type="ORF">Bca52824_038069</name>
</gene>
<dbReference type="EMBL" id="JAAMPC010000009">
    <property type="protein sequence ID" value="KAG2291400.1"/>
    <property type="molecule type" value="Genomic_DNA"/>
</dbReference>
<name>A0A8X7RR72_BRACI</name>
<evidence type="ECO:0000313" key="3">
    <source>
        <dbReference type="Proteomes" id="UP000886595"/>
    </source>
</evidence>
<feature type="compositionally biased region" description="Basic residues" evidence="1">
    <location>
        <begin position="1"/>
        <end position="10"/>
    </location>
</feature>
<dbReference type="GO" id="GO:0020037">
    <property type="term" value="F:heme binding"/>
    <property type="evidence" value="ECO:0007669"/>
    <property type="project" value="InterPro"/>
</dbReference>
<reference evidence="2 3" key="1">
    <citation type="submission" date="2020-02" db="EMBL/GenBank/DDBJ databases">
        <authorList>
            <person name="Ma Q."/>
            <person name="Huang Y."/>
            <person name="Song X."/>
            <person name="Pei D."/>
        </authorList>
    </citation>
    <scope>NUCLEOTIDE SEQUENCE [LARGE SCALE GENOMIC DNA]</scope>
    <source>
        <strain evidence="2">Sxm20200214</strain>
        <tissue evidence="2">Leaf</tissue>
    </source>
</reference>
<dbReference type="SUPFAM" id="SSF46626">
    <property type="entry name" value="Cytochrome c"/>
    <property type="match status" value="1"/>
</dbReference>
<feature type="compositionally biased region" description="Polar residues" evidence="1">
    <location>
        <begin position="40"/>
        <end position="49"/>
    </location>
</feature>
<dbReference type="Proteomes" id="UP000886595">
    <property type="component" value="Unassembled WGS sequence"/>
</dbReference>
<evidence type="ECO:0000256" key="1">
    <source>
        <dbReference type="SAM" id="MobiDB-lite"/>
    </source>
</evidence>
<evidence type="ECO:0008006" key="4">
    <source>
        <dbReference type="Google" id="ProtNLM"/>
    </source>
</evidence>
<evidence type="ECO:0000313" key="2">
    <source>
        <dbReference type="EMBL" id="KAG2291400.1"/>
    </source>
</evidence>
<dbReference type="PANTHER" id="PTHR34222">
    <property type="entry name" value="GAG_PRE-INTEGRS DOMAIN-CONTAINING PROTEIN"/>
    <property type="match status" value="1"/>
</dbReference>
<dbReference type="PANTHER" id="PTHR34222:SF99">
    <property type="entry name" value="PROTEIN, PUTATIVE-RELATED"/>
    <property type="match status" value="1"/>
</dbReference>
<proteinExistence type="predicted"/>
<feature type="region of interest" description="Disordered" evidence="1">
    <location>
        <begin position="1"/>
        <end position="49"/>
    </location>
</feature>
<protein>
    <recommendedName>
        <fullName evidence="4">Cytochrome c domain-containing protein</fullName>
    </recommendedName>
</protein>